<dbReference type="NCBIfam" id="TIGR02432">
    <property type="entry name" value="lysidine_TilS_N"/>
    <property type="match status" value="1"/>
</dbReference>
<gene>
    <name evidence="8 10" type="primary">tilS</name>
    <name evidence="10" type="ORF">G6R28_06265</name>
</gene>
<feature type="binding site" evidence="8">
    <location>
        <begin position="23"/>
        <end position="28"/>
    </location>
    <ligand>
        <name>ATP</name>
        <dbReference type="ChEBI" id="CHEBI:30616"/>
    </ligand>
</feature>
<dbReference type="EC" id="6.3.4.19" evidence="8"/>
<keyword evidence="3 8" id="KW-0436">Ligase</keyword>
<evidence type="ECO:0000256" key="1">
    <source>
        <dbReference type="ARBA" id="ARBA00004496"/>
    </source>
</evidence>
<comment type="catalytic activity">
    <reaction evidence="7 8">
        <text>cytidine(34) in tRNA(Ile2) + L-lysine + ATP = lysidine(34) in tRNA(Ile2) + AMP + diphosphate + H(+)</text>
        <dbReference type="Rhea" id="RHEA:43744"/>
        <dbReference type="Rhea" id="RHEA-COMP:10625"/>
        <dbReference type="Rhea" id="RHEA-COMP:10670"/>
        <dbReference type="ChEBI" id="CHEBI:15378"/>
        <dbReference type="ChEBI" id="CHEBI:30616"/>
        <dbReference type="ChEBI" id="CHEBI:32551"/>
        <dbReference type="ChEBI" id="CHEBI:33019"/>
        <dbReference type="ChEBI" id="CHEBI:82748"/>
        <dbReference type="ChEBI" id="CHEBI:83665"/>
        <dbReference type="ChEBI" id="CHEBI:456215"/>
        <dbReference type="EC" id="6.3.4.19"/>
    </reaction>
</comment>
<dbReference type="RefSeq" id="WP_213793381.1">
    <property type="nucleotide sequence ID" value="NZ_JAAMFJ010000007.1"/>
</dbReference>
<keyword evidence="2 8" id="KW-0963">Cytoplasm</keyword>
<evidence type="ECO:0000313" key="11">
    <source>
        <dbReference type="Proteomes" id="UP000735205"/>
    </source>
</evidence>
<evidence type="ECO:0000256" key="4">
    <source>
        <dbReference type="ARBA" id="ARBA00022694"/>
    </source>
</evidence>
<evidence type="ECO:0000256" key="8">
    <source>
        <dbReference type="HAMAP-Rule" id="MF_01161"/>
    </source>
</evidence>
<keyword evidence="5 8" id="KW-0547">Nucleotide-binding</keyword>
<dbReference type="InterPro" id="IPR014729">
    <property type="entry name" value="Rossmann-like_a/b/a_fold"/>
</dbReference>
<reference evidence="10 11" key="1">
    <citation type="submission" date="2020-02" db="EMBL/GenBank/DDBJ databases">
        <title>Fructobacillus sp. isolated from paper mulberry of Taiwan.</title>
        <authorList>
            <person name="Lin S.-T."/>
        </authorList>
    </citation>
    <scope>NUCLEOTIDE SEQUENCE [LARGE SCALE GENOMIC DNA]</scope>
    <source>
        <strain evidence="10 11">M1-21</strain>
    </source>
</reference>
<proteinExistence type="inferred from homology"/>
<evidence type="ECO:0000256" key="2">
    <source>
        <dbReference type="ARBA" id="ARBA00022490"/>
    </source>
</evidence>
<dbReference type="EMBL" id="JAAMFJ010000007">
    <property type="protein sequence ID" value="MBS9336832.1"/>
    <property type="molecule type" value="Genomic_DNA"/>
</dbReference>
<dbReference type="NCBIfam" id="TIGR02433">
    <property type="entry name" value="lysidine_TilS_C"/>
    <property type="match status" value="1"/>
</dbReference>
<dbReference type="PANTHER" id="PTHR43033:SF1">
    <property type="entry name" value="TRNA(ILE)-LYSIDINE SYNTHASE-RELATED"/>
    <property type="match status" value="1"/>
</dbReference>
<accession>A0ABS5QV77</accession>
<keyword evidence="6 8" id="KW-0067">ATP-binding</keyword>
<keyword evidence="4 8" id="KW-0819">tRNA processing</keyword>
<dbReference type="SMART" id="SM00977">
    <property type="entry name" value="TilS_C"/>
    <property type="match status" value="1"/>
</dbReference>
<evidence type="ECO:0000256" key="7">
    <source>
        <dbReference type="ARBA" id="ARBA00048539"/>
    </source>
</evidence>
<dbReference type="Proteomes" id="UP000735205">
    <property type="component" value="Unassembled WGS sequence"/>
</dbReference>
<feature type="domain" description="Lysidine-tRNA(Ile) synthetase C-terminal" evidence="9">
    <location>
        <begin position="364"/>
        <end position="440"/>
    </location>
</feature>
<comment type="similarity">
    <text evidence="8">Belongs to the tRNA(Ile)-lysidine synthase family.</text>
</comment>
<comment type="domain">
    <text evidence="8">The N-terminal region contains the highly conserved SGGXDS motif, predicted to be a P-loop motif involved in ATP binding.</text>
</comment>
<comment type="caution">
    <text evidence="10">The sequence shown here is derived from an EMBL/GenBank/DDBJ whole genome shotgun (WGS) entry which is preliminary data.</text>
</comment>
<dbReference type="SUPFAM" id="SSF52402">
    <property type="entry name" value="Adenine nucleotide alpha hydrolases-like"/>
    <property type="match status" value="1"/>
</dbReference>
<dbReference type="Gene3D" id="3.40.50.620">
    <property type="entry name" value="HUPs"/>
    <property type="match status" value="1"/>
</dbReference>
<dbReference type="InterPro" id="IPR012795">
    <property type="entry name" value="tRNA_Ile_lys_synt_N"/>
</dbReference>
<evidence type="ECO:0000313" key="10">
    <source>
        <dbReference type="EMBL" id="MBS9336832.1"/>
    </source>
</evidence>
<dbReference type="PANTHER" id="PTHR43033">
    <property type="entry name" value="TRNA(ILE)-LYSIDINE SYNTHASE-RELATED"/>
    <property type="match status" value="1"/>
</dbReference>
<keyword evidence="11" id="KW-1185">Reference proteome</keyword>
<dbReference type="CDD" id="cd01992">
    <property type="entry name" value="TilS_N"/>
    <property type="match status" value="1"/>
</dbReference>
<dbReference type="InterPro" id="IPR012796">
    <property type="entry name" value="Lysidine-tRNA-synth_C"/>
</dbReference>
<protein>
    <recommendedName>
        <fullName evidence="8">tRNA(Ile)-lysidine synthase</fullName>
        <ecNumber evidence="8">6.3.4.19</ecNumber>
    </recommendedName>
    <alternativeName>
        <fullName evidence="8">tRNA(Ile)-2-lysyl-cytidine synthase</fullName>
    </alternativeName>
    <alternativeName>
        <fullName evidence="8">tRNA(Ile)-lysidine synthetase</fullName>
    </alternativeName>
</protein>
<evidence type="ECO:0000256" key="5">
    <source>
        <dbReference type="ARBA" id="ARBA00022741"/>
    </source>
</evidence>
<sequence length="445" mass="50603">MQKTIEETIQDLALPKRVVIGCSGGLDSTVLVDSLVRYRPDLTVILAHVNYSLREESNGDADFVRALAEKQDLRYFEKQADLSDLASGVEEAARKIRYDFFEAVKEEVGADAILLAHHQDDQVETILLQVIRGGLLQKKTGMAVKQGHYLRPFLGLSKASLKDYAEEQGLTWREDVTNQDPDYTGRNQLRQVVVPALTKINPKAKEHLLALAEQLGGAEALIEERAKELLPAFCQDYESVPSSWWPALLKEEARQAGLFKLTEAQLKAMVRLLKNEQKPQGRIDLAESFSFQKSYRRVAFVRLSQEKKKSVEKIGKDGQQAGSLVLELDQWYFWQGLCLGVRSVSEQESGENRLLLPADYVGPLTLERAKVNDRIPLNGGSKTVRRLLIDEKIPAEERPQTDLLKDREKNVLAVFLGQKRWYYTRFWPKDRPSGKQSLVWRIEEN</sequence>
<organism evidence="10 11">
    <name type="scientific">Fructobacillus papyrifericola</name>
    <dbReference type="NCBI Taxonomy" id="2713172"/>
    <lineage>
        <taxon>Bacteria</taxon>
        <taxon>Bacillati</taxon>
        <taxon>Bacillota</taxon>
        <taxon>Bacilli</taxon>
        <taxon>Lactobacillales</taxon>
        <taxon>Lactobacillaceae</taxon>
        <taxon>Fructobacillus</taxon>
    </lineage>
</organism>
<evidence type="ECO:0000256" key="6">
    <source>
        <dbReference type="ARBA" id="ARBA00022840"/>
    </source>
</evidence>
<dbReference type="InterPro" id="IPR012094">
    <property type="entry name" value="tRNA_Ile_lys_synt"/>
</dbReference>
<dbReference type="InterPro" id="IPR011063">
    <property type="entry name" value="TilS/TtcA_N"/>
</dbReference>
<comment type="subcellular location">
    <subcellularLocation>
        <location evidence="1 8">Cytoplasm</location>
    </subcellularLocation>
</comment>
<dbReference type="HAMAP" id="MF_01161">
    <property type="entry name" value="tRNA_Ile_lys_synt"/>
    <property type="match status" value="1"/>
</dbReference>
<evidence type="ECO:0000256" key="3">
    <source>
        <dbReference type="ARBA" id="ARBA00022598"/>
    </source>
</evidence>
<evidence type="ECO:0000259" key="9">
    <source>
        <dbReference type="SMART" id="SM00977"/>
    </source>
</evidence>
<dbReference type="GO" id="GO:0032267">
    <property type="term" value="F:tRNA(Ile)-lysidine synthase activity"/>
    <property type="evidence" value="ECO:0007669"/>
    <property type="project" value="UniProtKB-EC"/>
</dbReference>
<name>A0ABS5QV77_9LACO</name>
<dbReference type="SUPFAM" id="SSF56037">
    <property type="entry name" value="PheT/TilS domain"/>
    <property type="match status" value="1"/>
</dbReference>
<dbReference type="Pfam" id="PF01171">
    <property type="entry name" value="ATP_bind_3"/>
    <property type="match status" value="1"/>
</dbReference>
<comment type="function">
    <text evidence="8">Ligates lysine onto the cytidine present at position 34 of the AUA codon-specific tRNA(Ile) that contains the anticodon CAU, in an ATP-dependent manner. Cytidine is converted to lysidine, thus changing the amino acid specificity of the tRNA from methionine to isoleucine.</text>
</comment>